<accession>A0A2G9WR32</accession>
<dbReference type="AlphaFoldDB" id="A0A2G9WR32"/>
<evidence type="ECO:0000256" key="2">
    <source>
        <dbReference type="ARBA" id="ARBA00022729"/>
    </source>
</evidence>
<gene>
    <name evidence="8" type="ORF">CJ014_23835</name>
</gene>
<protein>
    <recommendedName>
        <fullName evidence="7">Outer membrane protein beta-barrel domain-containing protein</fullName>
    </recommendedName>
</protein>
<keyword evidence="9" id="KW-1185">Reference proteome</keyword>
<dbReference type="Pfam" id="PF13505">
    <property type="entry name" value="OMP_b-brl"/>
    <property type="match status" value="1"/>
</dbReference>
<evidence type="ECO:0000259" key="7">
    <source>
        <dbReference type="Pfam" id="PF13505"/>
    </source>
</evidence>
<comment type="subcellular location">
    <subcellularLocation>
        <location evidence="1">Cell outer membrane</location>
    </subcellularLocation>
</comment>
<organism evidence="8 9">
    <name type="scientific">Pleomorphomonas carboxyditropha</name>
    <dbReference type="NCBI Taxonomy" id="2023338"/>
    <lineage>
        <taxon>Bacteria</taxon>
        <taxon>Pseudomonadati</taxon>
        <taxon>Pseudomonadota</taxon>
        <taxon>Alphaproteobacteria</taxon>
        <taxon>Hyphomicrobiales</taxon>
        <taxon>Pleomorphomonadaceae</taxon>
        <taxon>Pleomorphomonas</taxon>
    </lineage>
</organism>
<proteinExistence type="inferred from homology"/>
<evidence type="ECO:0000256" key="4">
    <source>
        <dbReference type="ARBA" id="ARBA00023237"/>
    </source>
</evidence>
<evidence type="ECO:0000256" key="6">
    <source>
        <dbReference type="SAM" id="SignalP"/>
    </source>
</evidence>
<evidence type="ECO:0000313" key="8">
    <source>
        <dbReference type="EMBL" id="PIO96772.1"/>
    </source>
</evidence>
<dbReference type="EMBL" id="NQVN01000026">
    <property type="protein sequence ID" value="PIO96772.1"/>
    <property type="molecule type" value="Genomic_DNA"/>
</dbReference>
<dbReference type="GO" id="GO:0009279">
    <property type="term" value="C:cell outer membrane"/>
    <property type="evidence" value="ECO:0007669"/>
    <property type="project" value="UniProtKB-SubCell"/>
</dbReference>
<comment type="caution">
    <text evidence="8">The sequence shown here is derived from an EMBL/GenBank/DDBJ whole genome shotgun (WGS) entry which is preliminary data.</text>
</comment>
<dbReference type="SUPFAM" id="SSF56925">
    <property type="entry name" value="OMPA-like"/>
    <property type="match status" value="1"/>
</dbReference>
<dbReference type="OrthoDB" id="5643626at2"/>
<reference evidence="8 9" key="1">
    <citation type="submission" date="2017-08" db="EMBL/GenBank/DDBJ databases">
        <title>Pleomorphomonas carboxidotrophicus sp. nov., a new mesophilic hydrogenogenic carboxidotroph.</title>
        <authorList>
            <person name="Esquivel-Elizondo S."/>
            <person name="Krajmalnik-Brown R."/>
            <person name="Maldonado J."/>
        </authorList>
    </citation>
    <scope>NUCLEOTIDE SEQUENCE [LARGE SCALE GENOMIC DNA]</scope>
    <source>
        <strain evidence="8 9">SVCO-16</strain>
    </source>
</reference>
<evidence type="ECO:0000256" key="5">
    <source>
        <dbReference type="ARBA" id="ARBA00038306"/>
    </source>
</evidence>
<dbReference type="PANTHER" id="PTHR34001:SF3">
    <property type="entry name" value="BLL7405 PROTEIN"/>
    <property type="match status" value="1"/>
</dbReference>
<keyword evidence="4" id="KW-0998">Cell outer membrane</keyword>
<dbReference type="InterPro" id="IPR051692">
    <property type="entry name" value="OMP-like"/>
</dbReference>
<feature type="signal peptide" evidence="6">
    <location>
        <begin position="1"/>
        <end position="35"/>
    </location>
</feature>
<keyword evidence="3" id="KW-0472">Membrane</keyword>
<comment type="similarity">
    <text evidence="5">Belongs to the Omp25/RopB family.</text>
</comment>
<keyword evidence="2 6" id="KW-0732">Signal</keyword>
<dbReference type="InterPro" id="IPR027385">
    <property type="entry name" value="Beta-barrel_OMP"/>
</dbReference>
<feature type="domain" description="Outer membrane protein beta-barrel" evidence="7">
    <location>
        <begin position="58"/>
        <end position="269"/>
    </location>
</feature>
<evidence type="ECO:0000256" key="3">
    <source>
        <dbReference type="ARBA" id="ARBA00023136"/>
    </source>
</evidence>
<dbReference type="InterPro" id="IPR011250">
    <property type="entry name" value="OMP/PagP_B-barrel"/>
</dbReference>
<dbReference type="Proteomes" id="UP000231070">
    <property type="component" value="Unassembled WGS sequence"/>
</dbReference>
<evidence type="ECO:0000256" key="1">
    <source>
        <dbReference type="ARBA" id="ARBA00004442"/>
    </source>
</evidence>
<dbReference type="PANTHER" id="PTHR34001">
    <property type="entry name" value="BLL7405 PROTEIN"/>
    <property type="match status" value="1"/>
</dbReference>
<dbReference type="Gene3D" id="2.40.160.20">
    <property type="match status" value="1"/>
</dbReference>
<sequence length="275" mass="29471">MLLRKDRLMRSLTMNLSLAMAATFGLVAFSGMASAADMPTEYPPIIEAPEPMPLPAVGGWYLRGDIGYKFYQAPKASFSDPSWGSIGNNGNMRDEKMLGAADFGAGVGYKFNDYLRTDLTLDYETPAKFKGSVFCVSTPCGGGTWNASESAKITAYSALANLYADLGDFHGLKPYIGAGAGASYLKTSDVKSGGLDANTGNGPKGEGKWNFAWAVMAGVEYPISDRLSLDLGYRYLNLGDAKTGTVTDGSGNVTRTDYKDIAAHEVRLGLRYYLN</sequence>
<evidence type="ECO:0000313" key="9">
    <source>
        <dbReference type="Proteomes" id="UP000231070"/>
    </source>
</evidence>
<feature type="chain" id="PRO_5013553763" description="Outer membrane protein beta-barrel domain-containing protein" evidence="6">
    <location>
        <begin position="36"/>
        <end position="275"/>
    </location>
</feature>
<name>A0A2G9WR32_9HYPH</name>